<dbReference type="EMBL" id="FMZV01000003">
    <property type="protein sequence ID" value="SDC64501.1"/>
    <property type="molecule type" value="Genomic_DNA"/>
</dbReference>
<dbReference type="Proteomes" id="UP000199628">
    <property type="component" value="Unassembled WGS sequence"/>
</dbReference>
<dbReference type="Pfam" id="PF07969">
    <property type="entry name" value="Amidohydro_3"/>
    <property type="match status" value="1"/>
</dbReference>
<gene>
    <name evidence="2" type="ORF">SAMN04488239_10372</name>
</gene>
<evidence type="ECO:0000313" key="2">
    <source>
        <dbReference type="EMBL" id="SDC64501.1"/>
    </source>
</evidence>
<protein>
    <submittedName>
        <fullName evidence="2">Amidohydrolase family protein</fullName>
    </submittedName>
</protein>
<sequence length="76" mass="7838">MAVADSIIVRGMVLTQDPQRPRAEAIALAGARILSVGTEDEVRALAGPETEVIDAGGCTVLPGFVESHLHLFIGGA</sequence>
<dbReference type="SUPFAM" id="SSF51338">
    <property type="entry name" value="Composite domain of metallo-dependent hydrolases"/>
    <property type="match status" value="1"/>
</dbReference>
<dbReference type="InterPro" id="IPR011059">
    <property type="entry name" value="Metal-dep_hydrolase_composite"/>
</dbReference>
<evidence type="ECO:0000259" key="1">
    <source>
        <dbReference type="Pfam" id="PF07969"/>
    </source>
</evidence>
<keyword evidence="3" id="KW-1185">Reference proteome</keyword>
<dbReference type="PANTHER" id="PTHR22642:SF2">
    <property type="entry name" value="PROTEIN LONG AFTER FAR-RED 3"/>
    <property type="match status" value="1"/>
</dbReference>
<accession>A0A1G6N9V2</accession>
<dbReference type="Gene3D" id="2.30.40.10">
    <property type="entry name" value="Urease, subunit C, domain 1"/>
    <property type="match status" value="1"/>
</dbReference>
<reference evidence="3" key="1">
    <citation type="submission" date="2016-10" db="EMBL/GenBank/DDBJ databases">
        <authorList>
            <person name="Varghese N."/>
            <person name="Submissions S."/>
        </authorList>
    </citation>
    <scope>NUCLEOTIDE SEQUENCE [LARGE SCALE GENOMIC DNA]</scope>
    <source>
        <strain evidence="3">CGMCC 1.9108</strain>
    </source>
</reference>
<dbReference type="PANTHER" id="PTHR22642">
    <property type="entry name" value="IMIDAZOLONEPROPIONASE"/>
    <property type="match status" value="1"/>
</dbReference>
<dbReference type="AlphaFoldDB" id="A0A1G6N9V2"/>
<name>A0A1G6N9V2_9RHOB</name>
<organism evidence="2 3">
    <name type="scientific">Ruegeria marina</name>
    <dbReference type="NCBI Taxonomy" id="639004"/>
    <lineage>
        <taxon>Bacteria</taxon>
        <taxon>Pseudomonadati</taxon>
        <taxon>Pseudomonadota</taxon>
        <taxon>Alphaproteobacteria</taxon>
        <taxon>Rhodobacterales</taxon>
        <taxon>Roseobacteraceae</taxon>
        <taxon>Ruegeria</taxon>
    </lineage>
</organism>
<keyword evidence="2" id="KW-0378">Hydrolase</keyword>
<dbReference type="STRING" id="639004.SAMN04488239_10372"/>
<dbReference type="GO" id="GO:0016810">
    <property type="term" value="F:hydrolase activity, acting on carbon-nitrogen (but not peptide) bonds"/>
    <property type="evidence" value="ECO:0007669"/>
    <property type="project" value="InterPro"/>
</dbReference>
<dbReference type="InterPro" id="IPR013108">
    <property type="entry name" value="Amidohydro_3"/>
</dbReference>
<feature type="domain" description="Amidohydrolase 3" evidence="1">
    <location>
        <begin position="51"/>
        <end position="75"/>
    </location>
</feature>
<proteinExistence type="predicted"/>
<evidence type="ECO:0000313" key="3">
    <source>
        <dbReference type="Proteomes" id="UP000199628"/>
    </source>
</evidence>